<sequence>MASANKGAGFYDDLLKNNSPDADFVGHVKEIQRTIKAAGDPPSAGTLQVRAIGGTLNFALDSIVGQGDGVDKKGVGFFNGNELKDHAQGGTYKLWMHPLNAKLELYNADGNLVDTYIGKGSEFDLDTTPTTPWEGDWQ</sequence>
<evidence type="ECO:0000313" key="1">
    <source>
        <dbReference type="EMBL" id="TFY76232.1"/>
    </source>
</evidence>
<reference evidence="1 2" key="1">
    <citation type="submission" date="2019-02" db="EMBL/GenBank/DDBJ databases">
        <title>Genome sequencing of the rare red list fungi Hericium alpestre (H. flagellum).</title>
        <authorList>
            <person name="Buettner E."/>
            <person name="Kellner H."/>
        </authorList>
    </citation>
    <scope>NUCLEOTIDE SEQUENCE [LARGE SCALE GENOMIC DNA]</scope>
    <source>
        <strain evidence="1 2">DSM 108284</strain>
    </source>
</reference>
<gene>
    <name evidence="1" type="ORF">EWM64_g7781</name>
</gene>
<organism evidence="1 2">
    <name type="scientific">Hericium alpestre</name>
    <dbReference type="NCBI Taxonomy" id="135208"/>
    <lineage>
        <taxon>Eukaryota</taxon>
        <taxon>Fungi</taxon>
        <taxon>Dikarya</taxon>
        <taxon>Basidiomycota</taxon>
        <taxon>Agaricomycotina</taxon>
        <taxon>Agaricomycetes</taxon>
        <taxon>Russulales</taxon>
        <taxon>Hericiaceae</taxon>
        <taxon>Hericium</taxon>
    </lineage>
</organism>
<name>A0A4Y9ZN68_9AGAM</name>
<evidence type="ECO:0000313" key="2">
    <source>
        <dbReference type="Proteomes" id="UP000298061"/>
    </source>
</evidence>
<proteinExistence type="predicted"/>
<dbReference type="Proteomes" id="UP000298061">
    <property type="component" value="Unassembled WGS sequence"/>
</dbReference>
<keyword evidence="2" id="KW-1185">Reference proteome</keyword>
<accession>A0A4Y9ZN68</accession>
<dbReference type="OrthoDB" id="3310693at2759"/>
<comment type="caution">
    <text evidence="1">The sequence shown here is derived from an EMBL/GenBank/DDBJ whole genome shotgun (WGS) entry which is preliminary data.</text>
</comment>
<protein>
    <submittedName>
        <fullName evidence="1">Uncharacterized protein</fullName>
    </submittedName>
</protein>
<dbReference type="AlphaFoldDB" id="A0A4Y9ZN68"/>
<dbReference type="EMBL" id="SFCI01001272">
    <property type="protein sequence ID" value="TFY76232.1"/>
    <property type="molecule type" value="Genomic_DNA"/>
</dbReference>